<gene>
    <name evidence="7" type="ORF">RNJ44_03485</name>
</gene>
<evidence type="ECO:0000313" key="8">
    <source>
        <dbReference type="Proteomes" id="UP001623330"/>
    </source>
</evidence>
<reference evidence="7 8" key="1">
    <citation type="submission" date="2024-05" db="EMBL/GenBank/DDBJ databases">
        <title>Long read based assembly of the Candida bracarensis genome reveals expanded adhesin content.</title>
        <authorList>
            <person name="Marcet-Houben M."/>
            <person name="Ksiezopolska E."/>
            <person name="Gabaldon T."/>
        </authorList>
    </citation>
    <scope>NUCLEOTIDE SEQUENCE [LARGE SCALE GENOMIC DNA]</scope>
    <source>
        <strain evidence="7 8">CBM6</strain>
    </source>
</reference>
<proteinExistence type="inferred from homology"/>
<keyword evidence="5" id="KW-0539">Nucleus</keyword>
<dbReference type="Gene3D" id="1.10.20.10">
    <property type="entry name" value="Histone, subunit A"/>
    <property type="match status" value="1"/>
</dbReference>
<comment type="similarity">
    <text evidence="2">Belongs to the TAF11 family.</text>
</comment>
<keyword evidence="8" id="KW-1185">Reference proteome</keyword>
<keyword evidence="4" id="KW-0804">Transcription</keyword>
<evidence type="ECO:0000256" key="1">
    <source>
        <dbReference type="ARBA" id="ARBA00004123"/>
    </source>
</evidence>
<evidence type="ECO:0000313" key="7">
    <source>
        <dbReference type="EMBL" id="KAL3233445.1"/>
    </source>
</evidence>
<sequence>MSQGPLDTIPKTNYPPLLTKANYQSTKQLINQVLNEDQEYVSWKLNQLRNGGPNSVSSELLQSVPHQGNRNFHKKNRKIMKKRSTTKIPGLPSNLTFVADLYREKMEAEATEIENSLQENGEHEIPYDEQFKLLVTSLDTDQTNRFEVFHRTALNKSQVKKLAGTVINQSVNENIRVFLQAIGKVFAGEIIEQALAVKEKWLVSLMLREFDNKKEIAKRLKKFLKKLTKLVSNYEEEDPLNYSANTSNNSSVDEEEEDTYFDDEEEYMTEIKKANALLRSTENTPELKQQLIAQYNLLVKQFNNLDVSVEKYTASPLLPEHIREAWRLHRLQSETIPAASWRTQGGASGTMFR</sequence>
<dbReference type="InterPro" id="IPR006809">
    <property type="entry name" value="TAFII28_dom"/>
</dbReference>
<evidence type="ECO:0000259" key="6">
    <source>
        <dbReference type="Pfam" id="PF04719"/>
    </source>
</evidence>
<dbReference type="InterPro" id="IPR009072">
    <property type="entry name" value="Histone-fold"/>
</dbReference>
<dbReference type="Proteomes" id="UP001623330">
    <property type="component" value="Unassembled WGS sequence"/>
</dbReference>
<accession>A0ABR4NWZ7</accession>
<dbReference type="InterPro" id="IPR045127">
    <property type="entry name" value="TAF11-like"/>
</dbReference>
<comment type="caution">
    <text evidence="7">The sequence shown here is derived from an EMBL/GenBank/DDBJ whole genome shotgun (WGS) entry which is preliminary data.</text>
</comment>
<dbReference type="PANTHER" id="PTHR13218">
    <property type="entry name" value="TRANSCRIPTION INITIATION FACTOR TFIID SUBUNIT 11-RELATED"/>
    <property type="match status" value="1"/>
</dbReference>
<protein>
    <submittedName>
        <fullName evidence="7">Transcription initiation factor TFIID subunit 11</fullName>
    </submittedName>
</protein>
<evidence type="ECO:0000256" key="2">
    <source>
        <dbReference type="ARBA" id="ARBA00009788"/>
    </source>
</evidence>
<comment type="subcellular location">
    <subcellularLocation>
        <location evidence="1">Nucleus</location>
    </subcellularLocation>
</comment>
<dbReference type="EMBL" id="JBEVYD010000004">
    <property type="protein sequence ID" value="KAL3233445.1"/>
    <property type="molecule type" value="Genomic_DNA"/>
</dbReference>
<organism evidence="7 8">
    <name type="scientific">Nakaseomyces bracarensis</name>
    <dbReference type="NCBI Taxonomy" id="273131"/>
    <lineage>
        <taxon>Eukaryota</taxon>
        <taxon>Fungi</taxon>
        <taxon>Dikarya</taxon>
        <taxon>Ascomycota</taxon>
        <taxon>Saccharomycotina</taxon>
        <taxon>Saccharomycetes</taxon>
        <taxon>Saccharomycetales</taxon>
        <taxon>Saccharomycetaceae</taxon>
        <taxon>Nakaseomyces</taxon>
    </lineage>
</organism>
<evidence type="ECO:0000256" key="4">
    <source>
        <dbReference type="ARBA" id="ARBA00023163"/>
    </source>
</evidence>
<dbReference type="CDD" id="cd08048">
    <property type="entry name" value="HFD_TAF11"/>
    <property type="match status" value="1"/>
</dbReference>
<evidence type="ECO:0000256" key="5">
    <source>
        <dbReference type="ARBA" id="ARBA00023242"/>
    </source>
</evidence>
<dbReference type="Pfam" id="PF04719">
    <property type="entry name" value="TAFII28"/>
    <property type="match status" value="1"/>
</dbReference>
<evidence type="ECO:0000256" key="3">
    <source>
        <dbReference type="ARBA" id="ARBA00023015"/>
    </source>
</evidence>
<dbReference type="PANTHER" id="PTHR13218:SF8">
    <property type="entry name" value="TRANSCRIPTION INITIATION FACTOR TFIID SUBUNIT 11"/>
    <property type="match status" value="1"/>
</dbReference>
<feature type="domain" description="TAFII28-like protein" evidence="6">
    <location>
        <begin position="133"/>
        <end position="202"/>
    </location>
</feature>
<name>A0ABR4NWZ7_9SACH</name>
<dbReference type="SUPFAM" id="SSF47113">
    <property type="entry name" value="Histone-fold"/>
    <property type="match status" value="1"/>
</dbReference>
<keyword evidence="3" id="KW-0805">Transcription regulation</keyword>